<proteinExistence type="predicted"/>
<sequence>MKKVINLFCIITCLCVSSSCLEDLDDNYVAFFNDIEFINTYGGSQEDHILSIAETLDGNLALFGYTNSIDGDITDKTLQENDYWLTKITPSGNILWSKTYGGTGDDVGQKMVTTNDGGFAVTGYSMSSDGDASNNEGFHDNWLLKLDANGGILWEKSYGFSGHDHAYSIIQTNDGGFLMTGFLDVTASGGEGNTKIRNSKRHGIGEFWCHKLDANGNIEWRKYFGGTNNDRSFDVVQANDGGYVITGFSESNDFDITNSKGSYDYWVIKLDPNGNLLWEKSLGGSEIDQARSIAKTNDNAYIIAGNSFSIDGDVTSNLGNSDFFIVKIDDNGNIKWRKNYGGSDFDYATSIRSATSGFLITGNSKSSDKNVTSNYGENDFWVVKINTNGKLLDQKSFGGSGLDFAFDVLETTQGHVFIVGETESNDFDVFENKGLKDALVIKLNN</sequence>
<gene>
    <name evidence="1" type="ORF">E5167_02140</name>
</gene>
<dbReference type="PROSITE" id="PS51257">
    <property type="entry name" value="PROKAR_LIPOPROTEIN"/>
    <property type="match status" value="1"/>
</dbReference>
<dbReference type="RefSeq" id="WP_136840560.1">
    <property type="nucleotide sequence ID" value="NZ_SUPL01000001.1"/>
</dbReference>
<dbReference type="PANTHER" id="PTHR42754:SF1">
    <property type="entry name" value="LIPOPROTEIN"/>
    <property type="match status" value="1"/>
</dbReference>
<accession>A0A4U0F1D8</accession>
<dbReference type="Proteomes" id="UP000307657">
    <property type="component" value="Unassembled WGS sequence"/>
</dbReference>
<dbReference type="EMBL" id="SUPL01000001">
    <property type="protein sequence ID" value="TJY38080.1"/>
    <property type="molecule type" value="Genomic_DNA"/>
</dbReference>
<reference evidence="1 2" key="1">
    <citation type="submission" date="2019-04" db="EMBL/GenBank/DDBJ databases">
        <title>Lacinutrix sp. nov., isolated from marine water.</title>
        <authorList>
            <person name="Kim W."/>
        </authorList>
    </citation>
    <scope>NUCLEOTIDE SEQUENCE [LARGE SCALE GENOMIC DNA]</scope>
    <source>
        <strain evidence="1 2">CAU 1491</strain>
    </source>
</reference>
<dbReference type="InterPro" id="IPR011047">
    <property type="entry name" value="Quinoprotein_ADH-like_sf"/>
</dbReference>
<evidence type="ECO:0000313" key="1">
    <source>
        <dbReference type="EMBL" id="TJY38080.1"/>
    </source>
</evidence>
<name>A0A4U0F1D8_9FLAO</name>
<organism evidence="1 2">
    <name type="scientific">Pontimicrobium aquaticum</name>
    <dbReference type="NCBI Taxonomy" id="2565367"/>
    <lineage>
        <taxon>Bacteria</taxon>
        <taxon>Pseudomonadati</taxon>
        <taxon>Bacteroidota</taxon>
        <taxon>Flavobacteriia</taxon>
        <taxon>Flavobacteriales</taxon>
        <taxon>Flavobacteriaceae</taxon>
        <taxon>Pontimicrobium</taxon>
    </lineage>
</organism>
<dbReference type="OrthoDB" id="9811934at2"/>
<evidence type="ECO:0008006" key="3">
    <source>
        <dbReference type="Google" id="ProtNLM"/>
    </source>
</evidence>
<dbReference type="AlphaFoldDB" id="A0A4U0F1D8"/>
<comment type="caution">
    <text evidence="1">The sequence shown here is derived from an EMBL/GenBank/DDBJ whole genome shotgun (WGS) entry which is preliminary data.</text>
</comment>
<dbReference type="PANTHER" id="PTHR42754">
    <property type="entry name" value="ENDOGLUCANASE"/>
    <property type="match status" value="1"/>
</dbReference>
<keyword evidence="2" id="KW-1185">Reference proteome</keyword>
<dbReference type="SUPFAM" id="SSF50998">
    <property type="entry name" value="Quinoprotein alcohol dehydrogenase-like"/>
    <property type="match status" value="1"/>
</dbReference>
<protein>
    <recommendedName>
        <fullName evidence="3">Bulb-type lectin domain-containing protein</fullName>
    </recommendedName>
</protein>
<evidence type="ECO:0000313" key="2">
    <source>
        <dbReference type="Proteomes" id="UP000307657"/>
    </source>
</evidence>